<evidence type="ECO:0000313" key="3">
    <source>
        <dbReference type="Proteomes" id="UP001586593"/>
    </source>
</evidence>
<reference evidence="2 3" key="1">
    <citation type="journal article" date="2024" name="Commun. Biol.">
        <title>Comparative genomic analysis of thermophilic fungi reveals convergent evolutionary adaptations and gene losses.</title>
        <authorList>
            <person name="Steindorff A.S."/>
            <person name="Aguilar-Pontes M.V."/>
            <person name="Robinson A.J."/>
            <person name="Andreopoulos B."/>
            <person name="LaButti K."/>
            <person name="Kuo A."/>
            <person name="Mondo S."/>
            <person name="Riley R."/>
            <person name="Otillar R."/>
            <person name="Haridas S."/>
            <person name="Lipzen A."/>
            <person name="Grimwood J."/>
            <person name="Schmutz J."/>
            <person name="Clum A."/>
            <person name="Reid I.D."/>
            <person name="Moisan M.C."/>
            <person name="Butler G."/>
            <person name="Nguyen T.T.M."/>
            <person name="Dewar K."/>
            <person name="Conant G."/>
            <person name="Drula E."/>
            <person name="Henrissat B."/>
            <person name="Hansel C."/>
            <person name="Singer S."/>
            <person name="Hutchinson M.I."/>
            <person name="de Vries R.P."/>
            <person name="Natvig D.O."/>
            <person name="Powell A.J."/>
            <person name="Tsang A."/>
            <person name="Grigoriev I.V."/>
        </authorList>
    </citation>
    <scope>NUCLEOTIDE SEQUENCE [LARGE SCALE GENOMIC DNA]</scope>
    <source>
        <strain evidence="2 3">ATCC 24622</strain>
    </source>
</reference>
<comment type="caution">
    <text evidence="2">The sequence shown here is derived from an EMBL/GenBank/DDBJ whole genome shotgun (WGS) entry which is preliminary data.</text>
</comment>
<organism evidence="2 3">
    <name type="scientific">Phialemonium thermophilum</name>
    <dbReference type="NCBI Taxonomy" id="223376"/>
    <lineage>
        <taxon>Eukaryota</taxon>
        <taxon>Fungi</taxon>
        <taxon>Dikarya</taxon>
        <taxon>Ascomycota</taxon>
        <taxon>Pezizomycotina</taxon>
        <taxon>Sordariomycetes</taxon>
        <taxon>Sordariomycetidae</taxon>
        <taxon>Cephalothecales</taxon>
        <taxon>Cephalothecaceae</taxon>
        <taxon>Phialemonium</taxon>
    </lineage>
</organism>
<protein>
    <submittedName>
        <fullName evidence="2">Uncharacterized protein</fullName>
    </submittedName>
</protein>
<feature type="compositionally biased region" description="Low complexity" evidence="1">
    <location>
        <begin position="12"/>
        <end position="32"/>
    </location>
</feature>
<feature type="region of interest" description="Disordered" evidence="1">
    <location>
        <begin position="1"/>
        <end position="34"/>
    </location>
</feature>
<keyword evidence="3" id="KW-1185">Reference proteome</keyword>
<proteinExistence type="predicted"/>
<evidence type="ECO:0000313" key="2">
    <source>
        <dbReference type="EMBL" id="KAL1835021.1"/>
    </source>
</evidence>
<gene>
    <name evidence="2" type="ORF">VTK73DRAFT_6452</name>
</gene>
<name>A0ABR3V0U9_9PEZI</name>
<dbReference type="EMBL" id="JAZHXJ010003634">
    <property type="protein sequence ID" value="KAL1835021.1"/>
    <property type="molecule type" value="Genomic_DNA"/>
</dbReference>
<dbReference type="Proteomes" id="UP001586593">
    <property type="component" value="Unassembled WGS sequence"/>
</dbReference>
<evidence type="ECO:0000256" key="1">
    <source>
        <dbReference type="SAM" id="MobiDB-lite"/>
    </source>
</evidence>
<accession>A0ABR3V0U9</accession>
<sequence length="107" mass="11671">MGSRLGDAEVCAAPRMSPRPSSDSESTSSSRAACDRGIGCREAIRLNVGRCGSVQLPICLCSAHRIQDQEGLSRRFLFVPHVNKGIARRDWLVLSIRSGDQLRSMIS</sequence>